<name>A0A6C0L2I9_9ZZZZ</name>
<protein>
    <recommendedName>
        <fullName evidence="2">site-specific DNA-methyltransferase (adenine-specific)</fullName>
        <ecNumber evidence="2">2.1.1.72</ecNumber>
    </recommendedName>
</protein>
<evidence type="ECO:0000256" key="2">
    <source>
        <dbReference type="ARBA" id="ARBA00011900"/>
    </source>
</evidence>
<organism evidence="7">
    <name type="scientific">viral metagenome</name>
    <dbReference type="NCBI Taxonomy" id="1070528"/>
    <lineage>
        <taxon>unclassified sequences</taxon>
        <taxon>metagenomes</taxon>
        <taxon>organismal metagenomes</taxon>
    </lineage>
</organism>
<dbReference type="GO" id="GO:0009007">
    <property type="term" value="F:site-specific DNA-methyltransferase (adenine-specific) activity"/>
    <property type="evidence" value="ECO:0007669"/>
    <property type="project" value="UniProtKB-EC"/>
</dbReference>
<keyword evidence="4" id="KW-0808">Transferase</keyword>
<dbReference type="Pfam" id="PF02086">
    <property type="entry name" value="MethyltransfD12"/>
    <property type="match status" value="2"/>
</dbReference>
<reference evidence="7" key="1">
    <citation type="journal article" date="2020" name="Nature">
        <title>Giant virus diversity and host interactions through global metagenomics.</title>
        <authorList>
            <person name="Schulz F."/>
            <person name="Roux S."/>
            <person name="Paez-Espino D."/>
            <person name="Jungbluth S."/>
            <person name="Walsh D.A."/>
            <person name="Denef V.J."/>
            <person name="McMahon K.D."/>
            <person name="Konstantinidis K.T."/>
            <person name="Eloe-Fadrosh E.A."/>
            <person name="Kyrpides N.C."/>
            <person name="Woyke T."/>
        </authorList>
    </citation>
    <scope>NUCLEOTIDE SEQUENCE</scope>
    <source>
        <strain evidence="7">GVMAG-S-ERX555907-63</strain>
    </source>
</reference>
<proteinExistence type="inferred from homology"/>
<dbReference type="GO" id="GO:1904047">
    <property type="term" value="F:S-adenosyl-L-methionine binding"/>
    <property type="evidence" value="ECO:0007669"/>
    <property type="project" value="TreeGrafter"/>
</dbReference>
<dbReference type="InterPro" id="IPR012327">
    <property type="entry name" value="MeTrfase_D12"/>
</dbReference>
<dbReference type="SUPFAM" id="SSF53335">
    <property type="entry name" value="S-adenosyl-L-methionine-dependent methyltransferases"/>
    <property type="match status" value="1"/>
</dbReference>
<evidence type="ECO:0000313" key="7">
    <source>
        <dbReference type="EMBL" id="QHU23077.1"/>
    </source>
</evidence>
<evidence type="ECO:0000256" key="5">
    <source>
        <dbReference type="ARBA" id="ARBA00022691"/>
    </source>
</evidence>
<dbReference type="EMBL" id="MN741022">
    <property type="protein sequence ID" value="QHU23077.1"/>
    <property type="molecule type" value="Genomic_DNA"/>
</dbReference>
<dbReference type="GO" id="GO:0043565">
    <property type="term" value="F:sequence-specific DNA binding"/>
    <property type="evidence" value="ECO:0007669"/>
    <property type="project" value="TreeGrafter"/>
</dbReference>
<dbReference type="InterPro" id="IPR029063">
    <property type="entry name" value="SAM-dependent_MTases_sf"/>
</dbReference>
<dbReference type="PROSITE" id="PS00092">
    <property type="entry name" value="N6_MTASE"/>
    <property type="match status" value="1"/>
</dbReference>
<sequence>MKPIIKWVGGKTQILEEVFKKFPNIINNYHEIFLGGGSVLFELLDRIRDNKITLNGNIYCYDKNRVLIGMFNNIKNNHKDLYKEIGFLLNTYSNIDEGEPLNRKSIKSLKTLEELKKEIGRRGLSLSDNTTTMRNLLIEESDAALAVIFAKKKRRSNNLTPSSFENAIKSKESYYYWIRKKYNEIIDENLDSVECSAMFIFLNKTCFRGVYRVGPNGFNVPFGNYKKLNSIISFEELENMSNMIEKVNFNVSDFAEIIPHKIGIGDFVYLDPPYVPINNTSFVNYQSGGFNDSQHDSLFRKCHELKNRQIMFLMSNSDTKKVKDSFLVSDDYEIDIIKCRRAINSKKPNSVENEVLILQRLTF</sequence>
<keyword evidence="5" id="KW-0949">S-adenosyl-L-methionine</keyword>
<dbReference type="GO" id="GO:0006298">
    <property type="term" value="P:mismatch repair"/>
    <property type="evidence" value="ECO:0007669"/>
    <property type="project" value="TreeGrafter"/>
</dbReference>
<comment type="similarity">
    <text evidence="1">Belongs to the N(4)/N(6)-methyltransferase family.</text>
</comment>
<dbReference type="EC" id="2.1.1.72" evidence="2"/>
<keyword evidence="3" id="KW-0489">Methyltransferase</keyword>
<dbReference type="GO" id="GO:0009307">
    <property type="term" value="P:DNA restriction-modification system"/>
    <property type="evidence" value="ECO:0007669"/>
    <property type="project" value="InterPro"/>
</dbReference>
<dbReference type="InterPro" id="IPR002052">
    <property type="entry name" value="DNA_methylase_N6_adenine_CS"/>
</dbReference>
<accession>A0A6C0L2I9</accession>
<dbReference type="Gene3D" id="1.10.1020.10">
    <property type="entry name" value="Adenine-specific Methyltransferase, Domain 2"/>
    <property type="match status" value="1"/>
</dbReference>
<dbReference type="AlphaFoldDB" id="A0A6C0L2I9"/>
<dbReference type="GO" id="GO:0032259">
    <property type="term" value="P:methylation"/>
    <property type="evidence" value="ECO:0007669"/>
    <property type="project" value="UniProtKB-KW"/>
</dbReference>
<comment type="catalytic activity">
    <reaction evidence="6">
        <text>a 2'-deoxyadenosine in DNA + S-adenosyl-L-methionine = an N(6)-methyl-2'-deoxyadenosine in DNA + S-adenosyl-L-homocysteine + H(+)</text>
        <dbReference type="Rhea" id="RHEA:15197"/>
        <dbReference type="Rhea" id="RHEA-COMP:12418"/>
        <dbReference type="Rhea" id="RHEA-COMP:12419"/>
        <dbReference type="ChEBI" id="CHEBI:15378"/>
        <dbReference type="ChEBI" id="CHEBI:57856"/>
        <dbReference type="ChEBI" id="CHEBI:59789"/>
        <dbReference type="ChEBI" id="CHEBI:90615"/>
        <dbReference type="ChEBI" id="CHEBI:90616"/>
        <dbReference type="EC" id="2.1.1.72"/>
    </reaction>
</comment>
<dbReference type="PANTHER" id="PTHR30481">
    <property type="entry name" value="DNA ADENINE METHYLASE"/>
    <property type="match status" value="1"/>
</dbReference>
<evidence type="ECO:0000256" key="6">
    <source>
        <dbReference type="ARBA" id="ARBA00047942"/>
    </source>
</evidence>
<dbReference type="Gene3D" id="3.40.50.150">
    <property type="entry name" value="Vaccinia Virus protein VP39"/>
    <property type="match status" value="2"/>
</dbReference>
<dbReference type="NCBIfam" id="TIGR00571">
    <property type="entry name" value="dam"/>
    <property type="match status" value="1"/>
</dbReference>
<evidence type="ECO:0000256" key="3">
    <source>
        <dbReference type="ARBA" id="ARBA00022603"/>
    </source>
</evidence>
<evidence type="ECO:0000256" key="1">
    <source>
        <dbReference type="ARBA" id="ARBA00006594"/>
    </source>
</evidence>
<dbReference type="PANTHER" id="PTHR30481:SF3">
    <property type="entry name" value="DNA ADENINE METHYLASE"/>
    <property type="match status" value="1"/>
</dbReference>
<dbReference type="PRINTS" id="PR00505">
    <property type="entry name" value="D12N6MTFRASE"/>
</dbReference>
<evidence type="ECO:0000256" key="4">
    <source>
        <dbReference type="ARBA" id="ARBA00022679"/>
    </source>
</evidence>
<dbReference type="InterPro" id="IPR023095">
    <property type="entry name" value="Ade_MeTrfase_dom_2"/>
</dbReference>